<dbReference type="EMBL" id="JACNYO010000030">
    <property type="protein sequence ID" value="MBC3214900.1"/>
    <property type="molecule type" value="Genomic_DNA"/>
</dbReference>
<proteinExistence type="inferred from homology"/>
<dbReference type="PANTHER" id="PTHR31793">
    <property type="entry name" value="4-HYDROXYBENZOYL-COA THIOESTERASE FAMILY MEMBER"/>
    <property type="match status" value="1"/>
</dbReference>
<accession>A0AAW3WVZ6</accession>
<dbReference type="AlphaFoldDB" id="A0AAW3WVZ6"/>
<evidence type="ECO:0000313" key="4">
    <source>
        <dbReference type="Proteomes" id="UP000659084"/>
    </source>
</evidence>
<organism evidence="3 4">
    <name type="scientific">Serratia fonticola</name>
    <dbReference type="NCBI Taxonomy" id="47917"/>
    <lineage>
        <taxon>Bacteria</taxon>
        <taxon>Pseudomonadati</taxon>
        <taxon>Pseudomonadota</taxon>
        <taxon>Gammaproteobacteria</taxon>
        <taxon>Enterobacterales</taxon>
        <taxon>Yersiniaceae</taxon>
        <taxon>Serratia</taxon>
    </lineage>
</organism>
<comment type="caution">
    <text evidence="3">The sequence shown here is derived from an EMBL/GenBank/DDBJ whole genome shotgun (WGS) entry which is preliminary data.</text>
</comment>
<dbReference type="CDD" id="cd00586">
    <property type="entry name" value="4HBT"/>
    <property type="match status" value="1"/>
</dbReference>
<dbReference type="RefSeq" id="WP_179253476.1">
    <property type="nucleotide sequence ID" value="NZ_JACBIV010000024.1"/>
</dbReference>
<dbReference type="SUPFAM" id="SSF54637">
    <property type="entry name" value="Thioesterase/thiol ester dehydrase-isomerase"/>
    <property type="match status" value="1"/>
</dbReference>
<dbReference type="InterPro" id="IPR050563">
    <property type="entry name" value="4-hydroxybenzoyl-CoA_TE"/>
</dbReference>
<evidence type="ECO:0000313" key="3">
    <source>
        <dbReference type="EMBL" id="MBC3214900.1"/>
    </source>
</evidence>
<dbReference type="InterPro" id="IPR029069">
    <property type="entry name" value="HotDog_dom_sf"/>
</dbReference>
<comment type="similarity">
    <text evidence="1">Belongs to the 4-hydroxybenzoyl-CoA thioesterase family.</text>
</comment>
<dbReference type="Gene3D" id="3.10.129.10">
    <property type="entry name" value="Hotdog Thioesterase"/>
    <property type="match status" value="1"/>
</dbReference>
<name>A0AAW3WVZ6_SERFO</name>
<gene>
    <name evidence="3" type="ORF">H8J20_22445</name>
</gene>
<evidence type="ECO:0000256" key="1">
    <source>
        <dbReference type="ARBA" id="ARBA00005953"/>
    </source>
</evidence>
<dbReference type="Pfam" id="PF13279">
    <property type="entry name" value="4HBT_2"/>
    <property type="match status" value="1"/>
</dbReference>
<evidence type="ECO:0000256" key="2">
    <source>
        <dbReference type="ARBA" id="ARBA00022801"/>
    </source>
</evidence>
<dbReference type="Proteomes" id="UP000659084">
    <property type="component" value="Unassembled WGS sequence"/>
</dbReference>
<sequence>MEKQAFIIALEVKYRDTDSMGHVSSPVYYEYIQHAYVKYMHSLLAIPYSEKLPQIMVKTCCEYIAPAILGDNLEVSCRVVKFGSKSFEIQYQIHKSQHGDKTLIAQATSTHVCFDYQLNQSIPVPEDMKQRVTHFQDSL</sequence>
<protein>
    <submittedName>
        <fullName evidence="3">Acyl-CoA thioesterase</fullName>
    </submittedName>
</protein>
<dbReference type="GO" id="GO:0047617">
    <property type="term" value="F:fatty acyl-CoA hydrolase activity"/>
    <property type="evidence" value="ECO:0007669"/>
    <property type="project" value="TreeGrafter"/>
</dbReference>
<keyword evidence="2" id="KW-0378">Hydrolase</keyword>
<reference evidence="3" key="1">
    <citation type="submission" date="2020-08" db="EMBL/GenBank/DDBJ databases">
        <title>Food and environmental bacterial isolates.</title>
        <authorList>
            <person name="Richter L."/>
            <person name="Du Plessis E.M."/>
            <person name="Duvenage S."/>
            <person name="Allam M."/>
            <person name="Korsten L."/>
        </authorList>
    </citation>
    <scope>NUCLEOTIDE SEQUENCE</scope>
    <source>
        <strain evidence="3">UPMP2127</strain>
    </source>
</reference>
<dbReference type="PANTHER" id="PTHR31793:SF27">
    <property type="entry name" value="NOVEL THIOESTERASE SUPERFAMILY DOMAIN AND SAPOSIN A-TYPE DOMAIN CONTAINING PROTEIN (0610012H03RIK)"/>
    <property type="match status" value="1"/>
</dbReference>